<dbReference type="Gene3D" id="3.40.50.300">
    <property type="entry name" value="P-loop containing nucleotide triphosphate hydrolases"/>
    <property type="match status" value="2"/>
</dbReference>
<dbReference type="NCBIfam" id="TIGR01447">
    <property type="entry name" value="recD"/>
    <property type="match status" value="1"/>
</dbReference>
<dbReference type="GO" id="GO:0003677">
    <property type="term" value="F:DNA binding"/>
    <property type="evidence" value="ECO:0007669"/>
    <property type="project" value="UniProtKB-UniRule"/>
</dbReference>
<dbReference type="AlphaFoldDB" id="A0A8B4GCL1"/>
<name>A0A8B4GCL1_EIKCO</name>
<proteinExistence type="inferred from homology"/>
<keyword evidence="3" id="KW-0413">Isomerase</keyword>
<keyword evidence="3 5" id="KW-0378">Hydrolase</keyword>
<keyword evidence="1 3" id="KW-0547">Nucleotide-binding</keyword>
<dbReference type="EC" id="5.6.2.3" evidence="3"/>
<keyword evidence="3" id="KW-0234">DNA repair</keyword>
<comment type="function">
    <text evidence="3">A helicase/nuclease that prepares dsDNA breaks (DSB) for recombinational DNA repair. Binds to DSBs and unwinds DNA via a highly rapid and processive ATP-dependent bidirectional helicase activity. Unwinds dsDNA until it encounters a Chi (crossover hotspot instigator) sequence from the 3' direction. Cuts ssDNA a few nucleotides 3' to the Chi site. The properties and activities of the enzyme are changed at Chi. The Chi-altered holoenzyme produces a long 3'-ssDNA overhang and facilitates RecA-binding to the ssDNA for homologous DNA recombination and repair. Holoenzyme degrades any linearized DNA that is unable to undergo homologous recombination. In the holoenzyme this subunit has ssDNA-dependent ATPase and 5'-3' helicase activity. When added to pre-assembled RecBC greatly stimulates nuclease activity and augments holoenzyme processivity. Negatively regulates the RecA-loading ability of RecBCD.</text>
</comment>
<dbReference type="PANTHER" id="PTHR43788:SF6">
    <property type="entry name" value="DNA HELICASE B"/>
    <property type="match status" value="1"/>
</dbReference>
<dbReference type="InterPro" id="IPR027785">
    <property type="entry name" value="UvrD-like_helicase_C"/>
</dbReference>
<dbReference type="GO" id="GO:0008854">
    <property type="term" value="F:exodeoxyribonuclease V activity"/>
    <property type="evidence" value="ECO:0007669"/>
    <property type="project" value="InterPro"/>
</dbReference>
<dbReference type="Pfam" id="PF13245">
    <property type="entry name" value="AAA_19"/>
    <property type="match status" value="1"/>
</dbReference>
<keyword evidence="3" id="KW-0347">Helicase</keyword>
<reference evidence="5 6" key="1">
    <citation type="submission" date="2017-06" db="EMBL/GenBank/DDBJ databases">
        <authorList>
            <consortium name="Pathogen Informatics"/>
        </authorList>
    </citation>
    <scope>NUCLEOTIDE SEQUENCE [LARGE SCALE GENOMIC DNA]</scope>
    <source>
        <strain evidence="5 6">NCTC10596</strain>
    </source>
</reference>
<evidence type="ECO:0000313" key="5">
    <source>
        <dbReference type="EMBL" id="SNW06494.1"/>
    </source>
</evidence>
<keyword evidence="3" id="KW-0269">Exonuclease</keyword>
<dbReference type="KEGG" id="ecor:SAMEA4412678_0198"/>
<dbReference type="GO" id="GO:0000724">
    <property type="term" value="P:double-strand break repair via homologous recombination"/>
    <property type="evidence" value="ECO:0007669"/>
    <property type="project" value="UniProtKB-UniRule"/>
</dbReference>
<comment type="miscellaneous">
    <text evidence="3">In the RecBCD complex, RecB has a slow 3'-5' helicase, an exonuclease activity and loads RecA onto ssDNA, RecD has a fast 5'-3' helicase activity, while RecC stimulates the ATPase and processivity of the RecB helicase and contributes to recognition of the Chi site.</text>
</comment>
<evidence type="ECO:0000313" key="6">
    <source>
        <dbReference type="Proteomes" id="UP000215465"/>
    </source>
</evidence>
<feature type="domain" description="UvrD-like helicase C-terminal" evidence="4">
    <location>
        <begin position="513"/>
        <end position="555"/>
    </location>
</feature>
<feature type="binding site" evidence="3">
    <location>
        <begin position="164"/>
        <end position="171"/>
    </location>
    <ligand>
        <name>ATP</name>
        <dbReference type="ChEBI" id="CHEBI:30616"/>
    </ligand>
</feature>
<evidence type="ECO:0000256" key="2">
    <source>
        <dbReference type="ARBA" id="ARBA00022840"/>
    </source>
</evidence>
<evidence type="ECO:0000256" key="3">
    <source>
        <dbReference type="HAMAP-Rule" id="MF_01487"/>
    </source>
</evidence>
<protein>
    <recommendedName>
        <fullName evidence="3">RecBCD enzyme subunit RecD</fullName>
        <ecNumber evidence="3">5.6.2.3</ecNumber>
    </recommendedName>
    <alternativeName>
        <fullName evidence="3">DNA 5'-3' helicase subunit RecD</fullName>
    </alternativeName>
    <alternativeName>
        <fullName evidence="3">Exonuclease V subunit RecD</fullName>
        <shortName evidence="3">ExoV subunit RecD</shortName>
    </alternativeName>
    <alternativeName>
        <fullName evidence="3">Helicase/nuclease RecBCD subunit RecD</fullName>
    </alternativeName>
</protein>
<comment type="similarity">
    <text evidence="3">Belongs to the RecD family.</text>
</comment>
<dbReference type="GO" id="GO:0005524">
    <property type="term" value="F:ATP binding"/>
    <property type="evidence" value="ECO:0007669"/>
    <property type="project" value="UniProtKB-UniRule"/>
</dbReference>
<dbReference type="CDD" id="cd18809">
    <property type="entry name" value="SF1_C_RecD"/>
    <property type="match status" value="1"/>
</dbReference>
<dbReference type="GO" id="GO:0017116">
    <property type="term" value="F:single-stranded DNA helicase activity"/>
    <property type="evidence" value="ECO:0007669"/>
    <property type="project" value="TreeGrafter"/>
</dbReference>
<dbReference type="Proteomes" id="UP000215465">
    <property type="component" value="Chromosome 1"/>
</dbReference>
<comment type="subunit">
    <text evidence="3">Heterotrimer of RecB, RecC and RecD. All subunits contribute to DNA-binding.</text>
</comment>
<dbReference type="SUPFAM" id="SSF52540">
    <property type="entry name" value="P-loop containing nucleoside triphosphate hydrolases"/>
    <property type="match status" value="1"/>
</dbReference>
<evidence type="ECO:0000256" key="1">
    <source>
        <dbReference type="ARBA" id="ARBA00022741"/>
    </source>
</evidence>
<dbReference type="InterPro" id="IPR006344">
    <property type="entry name" value="RecD"/>
</dbReference>
<dbReference type="GO" id="GO:0043139">
    <property type="term" value="F:5'-3' DNA helicase activity"/>
    <property type="evidence" value="ECO:0007669"/>
    <property type="project" value="UniProtKB-UniRule"/>
</dbReference>
<dbReference type="InterPro" id="IPR027417">
    <property type="entry name" value="P-loop_NTPase"/>
</dbReference>
<gene>
    <name evidence="3 5" type="primary">recD</name>
    <name evidence="5" type="ORF">SAMEA4412678_00198</name>
</gene>
<comment type="catalytic activity">
    <reaction evidence="3">
        <text>ATP + H2O = ADP + phosphate + H(+)</text>
        <dbReference type="Rhea" id="RHEA:13065"/>
        <dbReference type="ChEBI" id="CHEBI:15377"/>
        <dbReference type="ChEBI" id="CHEBI:15378"/>
        <dbReference type="ChEBI" id="CHEBI:30616"/>
        <dbReference type="ChEBI" id="CHEBI:43474"/>
        <dbReference type="ChEBI" id="CHEBI:456216"/>
        <dbReference type="EC" id="5.6.2.3"/>
    </reaction>
</comment>
<keyword evidence="3" id="KW-0540">Nuclease</keyword>
<sequence length="588" mass="63607">MLGFTAHLPPVPPVGYLKESAMIEYRYPAAQAAAEVLQRLAPQTAEPVLPLLDELFAAQEGGHSYITLAPQEAEALRQAAPVVGDGGAFTPLVLRGRRLFSGRLFALERSVAAELQRIAHNRVRLPENAGLRQRLRDWFPDAGHNGQRLAAALAVLQPLMLVTGGPGTGKTTTVAKLLALLCADAVEMPRIALTAPTGKAAAHMTRSLHRALSSFKVGSEQVLQHLTVLEGQTVHRLLKLNPVVGYSKFNREQPLPFDIVVADEASMLDLPLLHQLLCAIPEHGRLILLGDENQLPPVGIGAVLPVLAQPTVLTAKEAAQLAEWLPEGVPFEVRDNPPPLAGNVARLEYSHRFDPQRGVGALAQAVVNGEAAAAEAAFARFTDDLFRLPETPAALARHFTKQYEAYWQAVNSGDPAACFSAQQQLVVLAARRSQAAEFNREYRKLLAAQGRAAEQGWFAGQVLMVAENDYAVNVFNGDIGIVLPHGDGLAAFFPDAGGFRAVSLSRLPAHDTAFAMTVHKSQGSEYQEVWLLGDEADSALFDRTLLYTAITRARRRFGYAGQMSALIAAVQRKNHRRTGLGEALQSLK</sequence>
<dbReference type="PANTHER" id="PTHR43788">
    <property type="entry name" value="DNA2/NAM7 HELICASE FAMILY MEMBER"/>
    <property type="match status" value="1"/>
</dbReference>
<dbReference type="HAMAP" id="MF_01487">
    <property type="entry name" value="RecD"/>
    <property type="match status" value="1"/>
</dbReference>
<dbReference type="InterPro" id="IPR050534">
    <property type="entry name" value="Coronavir_polyprotein_1ab"/>
</dbReference>
<evidence type="ECO:0000259" key="4">
    <source>
        <dbReference type="Pfam" id="PF13538"/>
    </source>
</evidence>
<keyword evidence="3" id="KW-0238">DNA-binding</keyword>
<keyword evidence="2 3" id="KW-0067">ATP-binding</keyword>
<keyword evidence="3" id="KW-0227">DNA damage</keyword>
<organism evidence="5 6">
    <name type="scientific">Eikenella corrodens</name>
    <dbReference type="NCBI Taxonomy" id="539"/>
    <lineage>
        <taxon>Bacteria</taxon>
        <taxon>Pseudomonadati</taxon>
        <taxon>Pseudomonadota</taxon>
        <taxon>Betaproteobacteria</taxon>
        <taxon>Neisseriales</taxon>
        <taxon>Neisseriaceae</taxon>
        <taxon>Eikenella</taxon>
    </lineage>
</organism>
<accession>A0A8B4GCL1</accession>
<dbReference type="EMBL" id="LT906482">
    <property type="protein sequence ID" value="SNW06494.1"/>
    <property type="molecule type" value="Genomic_DNA"/>
</dbReference>
<dbReference type="Pfam" id="PF13538">
    <property type="entry name" value="UvrD_C_2"/>
    <property type="match status" value="1"/>
</dbReference>
<dbReference type="GO" id="GO:0009338">
    <property type="term" value="C:exodeoxyribonuclease V complex"/>
    <property type="evidence" value="ECO:0007669"/>
    <property type="project" value="InterPro"/>
</dbReference>